<keyword evidence="13" id="KW-1185">Reference proteome</keyword>
<feature type="transmembrane region" description="Helical" evidence="9">
    <location>
        <begin position="21"/>
        <end position="40"/>
    </location>
</feature>
<gene>
    <name evidence="12" type="ORF">SAMN05660742_10480</name>
</gene>
<keyword evidence="4" id="KW-0145">Chemotaxis</keyword>
<dbReference type="GO" id="GO:0006935">
    <property type="term" value="P:chemotaxis"/>
    <property type="evidence" value="ECO:0007669"/>
    <property type="project" value="UniProtKB-KW"/>
</dbReference>
<dbReference type="PANTHER" id="PTHR43395">
    <property type="entry name" value="SENSOR HISTIDINE KINASE CHEA"/>
    <property type="match status" value="1"/>
</dbReference>
<evidence type="ECO:0000259" key="10">
    <source>
        <dbReference type="PROSITE" id="PS50109"/>
    </source>
</evidence>
<dbReference type="InterPro" id="IPR003594">
    <property type="entry name" value="HATPase_dom"/>
</dbReference>
<evidence type="ECO:0000256" key="9">
    <source>
        <dbReference type="SAM" id="Phobius"/>
    </source>
</evidence>
<dbReference type="RefSeq" id="WP_091829851.1">
    <property type="nucleotide sequence ID" value="NZ_FNZK01000004.1"/>
</dbReference>
<dbReference type="GO" id="GO:0016020">
    <property type="term" value="C:membrane"/>
    <property type="evidence" value="ECO:0007669"/>
    <property type="project" value="UniProtKB-SubCell"/>
</dbReference>
<dbReference type="Proteomes" id="UP000199662">
    <property type="component" value="Unassembled WGS sequence"/>
</dbReference>
<dbReference type="SMART" id="SM00387">
    <property type="entry name" value="HATPase_c"/>
    <property type="match status" value="1"/>
</dbReference>
<dbReference type="GO" id="GO:0004673">
    <property type="term" value="F:protein histidine kinase activity"/>
    <property type="evidence" value="ECO:0007669"/>
    <property type="project" value="UniProtKB-EC"/>
</dbReference>
<reference evidence="12 13" key="1">
    <citation type="submission" date="2016-10" db="EMBL/GenBank/DDBJ databases">
        <authorList>
            <person name="de Groot N.N."/>
        </authorList>
    </citation>
    <scope>NUCLEOTIDE SEQUENCE [LARGE SCALE GENOMIC DNA]</scope>
    <source>
        <strain evidence="12 13">DSM 2179</strain>
    </source>
</reference>
<evidence type="ECO:0000256" key="6">
    <source>
        <dbReference type="ARBA" id="ARBA00022679"/>
    </source>
</evidence>
<dbReference type="PRINTS" id="PR00344">
    <property type="entry name" value="BCTRLSENSOR"/>
</dbReference>
<accession>A0A1H6WT92</accession>
<dbReference type="PROSITE" id="PS50885">
    <property type="entry name" value="HAMP"/>
    <property type="match status" value="1"/>
</dbReference>
<evidence type="ECO:0000256" key="5">
    <source>
        <dbReference type="ARBA" id="ARBA00022553"/>
    </source>
</evidence>
<dbReference type="SUPFAM" id="SSF158472">
    <property type="entry name" value="HAMP domain-like"/>
    <property type="match status" value="1"/>
</dbReference>
<dbReference type="PANTHER" id="PTHR43395:SF1">
    <property type="entry name" value="CHEMOTAXIS PROTEIN CHEA"/>
    <property type="match status" value="1"/>
</dbReference>
<dbReference type="InterPro" id="IPR004358">
    <property type="entry name" value="Sig_transdc_His_kin-like_C"/>
</dbReference>
<evidence type="ECO:0000256" key="3">
    <source>
        <dbReference type="ARBA" id="ARBA00012438"/>
    </source>
</evidence>
<sequence length="1070" mass="120555">MKQLLEPAVQIMNRLKYAYKFGMIGLLIVLQAAVLIYMLVSELNKNIDFAIRERGGIEYVTKLTDLFNEAQAYRNIQYDFSHGNKVPPEDVLAQQAKVDETLAAVEAVDKQTAGQMDTTWKLQIVQQDWLTRKAETLQSDTGRAQLVFDLDSRWISEITDLMQHVGYESNLAMDSDFDTSYLVDSVLRKLPKTAETVSMAQGLSIQLYEGNVSSTSRNQILQVAGLMRSSLEQTTGAANKVFRHNPKIKFELEKLQTPVTELVPIFAWNIEQKTVGQQGLPVPKQLLTTMGKHSIENIEALHKAELVAIDQELVLRINQYLQYRNLVIVFIVGILLLVCYLFMGFDMSVRKAVYQLSKVMAKVGNGDLSVRGEIYSHDEMGALTHSINNTLDSLQKMYEEVQESHLKLEEWNQKLEQNIAARTASLRNLLDHAGQGFLSFGEDLLVSGQYSAECTTIFAREIVGESVPALIYPNDRDQQVFLEAIFKKILAEKNESLQNPYFSLLPEEIVLDSSYIGMAYKLIDNKQDTKERSIMLILTDLTLQKTMEDNVQKEHDILAMIVHVVTHSADFFAAVSQYTDFCQEGMPSLLNEKKTANDILAAIFRMVHTFKGTFGQLHMANIMGKLHDMESILAKIRSKELMQLDSKELKEKLNDFTSYVMINWLEADLNLLKEKLGDEFFQQENMLIVDNQRLLEIEEKVKRILPYDECNVLLPDLHRLRYQSIKKLLQSYPEYVTSLAERNEKAIQSFDIEGSDTLVDPLRYNDFIKSLGHVFRNSITHGLESFEERAEKGKDEIGKITCAIKENSLGMTIVISDDGAGMNPDHIREAAVKKGICSAEEAQRMDDTASIMLIFADGFSESKDVSELAGRGVGLSAVRAEVEKLNGSVQVNTVWGKGTQFEFFLPFTQIEEHQSYSIRQLGNPLVRATEALLKQNTGLQLNNCTYIESADGGKLKLRQVTTFLGINGIGNCRMVLSADQSVVKYLADEYPLEEASDGTPGQKLETILSYYAKQIFADALKEVPEWVGVVTTKALVSIVAEDASAKYPQSETPTWLLDTDLGKITLSLVF</sequence>
<evidence type="ECO:0000259" key="11">
    <source>
        <dbReference type="PROSITE" id="PS50885"/>
    </source>
</evidence>
<evidence type="ECO:0000256" key="7">
    <source>
        <dbReference type="ARBA" id="ARBA00022777"/>
    </source>
</evidence>
<dbReference type="FunFam" id="3.30.565.10:FF:000016">
    <property type="entry name" value="Chemotaxis protein CheA, putative"/>
    <property type="match status" value="1"/>
</dbReference>
<dbReference type="EC" id="2.7.13.3" evidence="3"/>
<dbReference type="SMART" id="SM00304">
    <property type="entry name" value="HAMP"/>
    <property type="match status" value="1"/>
</dbReference>
<keyword evidence="7" id="KW-0418">Kinase</keyword>
<keyword evidence="9" id="KW-1133">Transmembrane helix</keyword>
<dbReference type="STRING" id="84035.SAMN05660742_10480"/>
<dbReference type="AlphaFoldDB" id="A0A1H6WT92"/>
<keyword evidence="8" id="KW-0902">Two-component regulatory system</keyword>
<feature type="domain" description="Histidine kinase" evidence="10">
    <location>
        <begin position="771"/>
        <end position="909"/>
    </location>
</feature>
<evidence type="ECO:0000313" key="12">
    <source>
        <dbReference type="EMBL" id="SEJ18454.1"/>
    </source>
</evidence>
<protein>
    <recommendedName>
        <fullName evidence="3">histidine kinase</fullName>
        <ecNumber evidence="3">2.7.13.3</ecNumber>
    </recommendedName>
</protein>
<comment type="subcellular location">
    <subcellularLocation>
        <location evidence="2">Membrane</location>
    </subcellularLocation>
</comment>
<feature type="domain" description="HAMP" evidence="11">
    <location>
        <begin position="347"/>
        <end position="399"/>
    </location>
</feature>
<dbReference type="PROSITE" id="PS50109">
    <property type="entry name" value="HIS_KIN"/>
    <property type="match status" value="1"/>
</dbReference>
<dbReference type="Gene3D" id="6.10.340.10">
    <property type="match status" value="1"/>
</dbReference>
<evidence type="ECO:0000256" key="4">
    <source>
        <dbReference type="ARBA" id="ARBA00022500"/>
    </source>
</evidence>
<evidence type="ECO:0000256" key="8">
    <source>
        <dbReference type="ARBA" id="ARBA00023012"/>
    </source>
</evidence>
<dbReference type="EMBL" id="FNZK01000004">
    <property type="protein sequence ID" value="SEJ18454.1"/>
    <property type="molecule type" value="Genomic_DNA"/>
</dbReference>
<dbReference type="Pfam" id="PF00672">
    <property type="entry name" value="HAMP"/>
    <property type="match status" value="1"/>
</dbReference>
<comment type="catalytic activity">
    <reaction evidence="1">
        <text>ATP + protein L-histidine = ADP + protein N-phospho-L-histidine.</text>
        <dbReference type="EC" id="2.7.13.3"/>
    </reaction>
</comment>
<dbReference type="Gene3D" id="3.30.565.10">
    <property type="entry name" value="Histidine kinase-like ATPase, C-terminal domain"/>
    <property type="match status" value="1"/>
</dbReference>
<dbReference type="InterPro" id="IPR036890">
    <property type="entry name" value="HATPase_C_sf"/>
</dbReference>
<dbReference type="Gene3D" id="1.20.120.160">
    <property type="entry name" value="HPT domain"/>
    <property type="match status" value="1"/>
</dbReference>
<evidence type="ECO:0000313" key="13">
    <source>
        <dbReference type="Proteomes" id="UP000199662"/>
    </source>
</evidence>
<organism evidence="12 13">
    <name type="scientific">Propionispira arboris</name>
    <dbReference type="NCBI Taxonomy" id="84035"/>
    <lineage>
        <taxon>Bacteria</taxon>
        <taxon>Bacillati</taxon>
        <taxon>Bacillota</taxon>
        <taxon>Negativicutes</taxon>
        <taxon>Selenomonadales</taxon>
        <taxon>Selenomonadaceae</taxon>
        <taxon>Propionispira</taxon>
    </lineage>
</organism>
<keyword evidence="6" id="KW-0808">Transferase</keyword>
<dbReference type="InterPro" id="IPR036641">
    <property type="entry name" value="HPT_dom_sf"/>
</dbReference>
<evidence type="ECO:0000256" key="1">
    <source>
        <dbReference type="ARBA" id="ARBA00000085"/>
    </source>
</evidence>
<evidence type="ECO:0000256" key="2">
    <source>
        <dbReference type="ARBA" id="ARBA00004370"/>
    </source>
</evidence>
<keyword evidence="9" id="KW-0812">Transmembrane</keyword>
<dbReference type="GO" id="GO:0000160">
    <property type="term" value="P:phosphorelay signal transduction system"/>
    <property type="evidence" value="ECO:0007669"/>
    <property type="project" value="UniProtKB-KW"/>
</dbReference>
<dbReference type="CDD" id="cd06225">
    <property type="entry name" value="HAMP"/>
    <property type="match status" value="1"/>
</dbReference>
<dbReference type="SUPFAM" id="SSF55874">
    <property type="entry name" value="ATPase domain of HSP90 chaperone/DNA topoisomerase II/histidine kinase"/>
    <property type="match status" value="1"/>
</dbReference>
<dbReference type="InterPro" id="IPR003660">
    <property type="entry name" value="HAMP_dom"/>
</dbReference>
<keyword evidence="5" id="KW-0597">Phosphoprotein</keyword>
<dbReference type="InterPro" id="IPR005467">
    <property type="entry name" value="His_kinase_dom"/>
</dbReference>
<proteinExistence type="predicted"/>
<dbReference type="Pfam" id="PF02518">
    <property type="entry name" value="HATPase_c"/>
    <property type="match status" value="1"/>
</dbReference>
<keyword evidence="9" id="KW-0472">Membrane</keyword>
<feature type="transmembrane region" description="Helical" evidence="9">
    <location>
        <begin position="326"/>
        <end position="345"/>
    </location>
</feature>
<dbReference type="SUPFAM" id="SSF47226">
    <property type="entry name" value="Histidine-containing phosphotransfer domain, HPT domain"/>
    <property type="match status" value="1"/>
</dbReference>
<dbReference type="InterPro" id="IPR051315">
    <property type="entry name" value="Bact_Chemotaxis_CheA"/>
</dbReference>
<name>A0A1H6WT92_9FIRM</name>